<dbReference type="InterPro" id="IPR002104">
    <property type="entry name" value="Integrase_catalytic"/>
</dbReference>
<dbReference type="PANTHER" id="PTHR30349:SF41">
    <property type="entry name" value="INTEGRASE_RECOMBINASE PROTEIN MJ0367-RELATED"/>
    <property type="match status" value="1"/>
</dbReference>
<gene>
    <name evidence="4" type="ORF">LCGC14_2807050</name>
</gene>
<dbReference type="AlphaFoldDB" id="A0A0F8YL09"/>
<dbReference type="SUPFAM" id="SSF56349">
    <property type="entry name" value="DNA breaking-rejoining enzymes"/>
    <property type="match status" value="1"/>
</dbReference>
<dbReference type="InterPro" id="IPR011010">
    <property type="entry name" value="DNA_brk_join_enz"/>
</dbReference>
<organism evidence="4">
    <name type="scientific">marine sediment metagenome</name>
    <dbReference type="NCBI Taxonomy" id="412755"/>
    <lineage>
        <taxon>unclassified sequences</taxon>
        <taxon>metagenomes</taxon>
        <taxon>ecological metagenomes</taxon>
    </lineage>
</organism>
<dbReference type="InterPro" id="IPR050090">
    <property type="entry name" value="Tyrosine_recombinase_XerCD"/>
</dbReference>
<evidence type="ECO:0000256" key="2">
    <source>
        <dbReference type="ARBA" id="ARBA00023172"/>
    </source>
</evidence>
<accession>A0A0F8YL09</accession>
<sequence length="326" mass="37287">MRTGNPLWDRFERNAHRTFEEAASRYLQEFDGKDKRRQRCALESTIPYIGDHKLIDVTDSALEGFKEDRKKGCGAFVRPAMAGTINKELTTVVTVMNRARRDWMWTPADPRIRHVKGAHRVAYPLTWEEQGRLFWALGDNWSMGAALFAVNTGVRRAELFGLEWKDMTPIPELETFVFTLGGYDENGFPKTKNGMDRAVICNSIARRAVDYQRDNGSKLVFPSKARNNKGGRVRCTNGVWHMAWKKAGLPDDPLIRKGIHNLRHTFAHRLRAASVPEEDRNMLLGHANASLSQHYALPDIERLAEMAERVTERRDTIVLRSIRTAV</sequence>
<proteinExistence type="predicted"/>
<dbReference type="PROSITE" id="PS51898">
    <property type="entry name" value="TYR_RECOMBINASE"/>
    <property type="match status" value="1"/>
</dbReference>
<dbReference type="EMBL" id="LAZR01052837">
    <property type="protein sequence ID" value="KKK82072.1"/>
    <property type="molecule type" value="Genomic_DNA"/>
</dbReference>
<evidence type="ECO:0000259" key="3">
    <source>
        <dbReference type="PROSITE" id="PS51898"/>
    </source>
</evidence>
<keyword evidence="2" id="KW-0233">DNA recombination</keyword>
<name>A0A0F8YL09_9ZZZZ</name>
<dbReference type="GO" id="GO:0015074">
    <property type="term" value="P:DNA integration"/>
    <property type="evidence" value="ECO:0007669"/>
    <property type="project" value="InterPro"/>
</dbReference>
<dbReference type="PANTHER" id="PTHR30349">
    <property type="entry name" value="PHAGE INTEGRASE-RELATED"/>
    <property type="match status" value="1"/>
</dbReference>
<comment type="caution">
    <text evidence="4">The sequence shown here is derived from an EMBL/GenBank/DDBJ whole genome shotgun (WGS) entry which is preliminary data.</text>
</comment>
<dbReference type="InterPro" id="IPR013762">
    <property type="entry name" value="Integrase-like_cat_sf"/>
</dbReference>
<dbReference type="GO" id="GO:0003677">
    <property type="term" value="F:DNA binding"/>
    <property type="evidence" value="ECO:0007669"/>
    <property type="project" value="UniProtKB-KW"/>
</dbReference>
<reference evidence="4" key="1">
    <citation type="journal article" date="2015" name="Nature">
        <title>Complex archaea that bridge the gap between prokaryotes and eukaryotes.</title>
        <authorList>
            <person name="Spang A."/>
            <person name="Saw J.H."/>
            <person name="Jorgensen S.L."/>
            <person name="Zaremba-Niedzwiedzka K."/>
            <person name="Martijn J."/>
            <person name="Lind A.E."/>
            <person name="van Eijk R."/>
            <person name="Schleper C."/>
            <person name="Guy L."/>
            <person name="Ettema T.J."/>
        </authorList>
    </citation>
    <scope>NUCLEOTIDE SEQUENCE</scope>
</reference>
<dbReference type="GO" id="GO:0006310">
    <property type="term" value="P:DNA recombination"/>
    <property type="evidence" value="ECO:0007669"/>
    <property type="project" value="UniProtKB-KW"/>
</dbReference>
<evidence type="ECO:0000313" key="4">
    <source>
        <dbReference type="EMBL" id="KKK82072.1"/>
    </source>
</evidence>
<keyword evidence="1" id="KW-0238">DNA-binding</keyword>
<feature type="domain" description="Tyr recombinase" evidence="3">
    <location>
        <begin position="120"/>
        <end position="308"/>
    </location>
</feature>
<dbReference type="CDD" id="cd00397">
    <property type="entry name" value="DNA_BRE_C"/>
    <property type="match status" value="1"/>
</dbReference>
<dbReference type="Pfam" id="PF00589">
    <property type="entry name" value="Phage_integrase"/>
    <property type="match status" value="1"/>
</dbReference>
<dbReference type="Gene3D" id="1.10.443.10">
    <property type="entry name" value="Intergrase catalytic core"/>
    <property type="match status" value="1"/>
</dbReference>
<protein>
    <recommendedName>
        <fullName evidence="3">Tyr recombinase domain-containing protein</fullName>
    </recommendedName>
</protein>
<evidence type="ECO:0000256" key="1">
    <source>
        <dbReference type="ARBA" id="ARBA00023125"/>
    </source>
</evidence>